<gene>
    <name evidence="2" type="ORF">H8696_04695</name>
</gene>
<keyword evidence="1" id="KW-0175">Coiled coil</keyword>
<feature type="coiled-coil region" evidence="1">
    <location>
        <begin position="1"/>
        <end position="28"/>
    </location>
</feature>
<dbReference type="EMBL" id="JACRSR010000001">
    <property type="protein sequence ID" value="MBC8531144.1"/>
    <property type="molecule type" value="Genomic_DNA"/>
</dbReference>
<sequence length="55" mass="6516">MELKVNGMEESQEELARLKAELHGEMILNYLENSDLPLESKRELLQRLIHHFRPS</sequence>
<protein>
    <submittedName>
        <fullName evidence="2">Uncharacterized protein</fullName>
    </submittedName>
</protein>
<evidence type="ECO:0000256" key="1">
    <source>
        <dbReference type="SAM" id="Coils"/>
    </source>
</evidence>
<dbReference type="RefSeq" id="WP_249315226.1">
    <property type="nucleotide sequence ID" value="NZ_JACRSR010000001.1"/>
</dbReference>
<dbReference type="Proteomes" id="UP000623172">
    <property type="component" value="Unassembled WGS sequence"/>
</dbReference>
<reference evidence="2" key="1">
    <citation type="submission" date="2020-08" db="EMBL/GenBank/DDBJ databases">
        <title>Genome public.</title>
        <authorList>
            <person name="Liu C."/>
            <person name="Sun Q."/>
        </authorList>
    </citation>
    <scope>NUCLEOTIDE SEQUENCE</scope>
    <source>
        <strain evidence="2">NSJ-53</strain>
    </source>
</reference>
<accession>A0A926D476</accession>
<organism evidence="2 3">
    <name type="scientific">Gehongia tenuis</name>
    <dbReference type="NCBI Taxonomy" id="2763655"/>
    <lineage>
        <taxon>Bacteria</taxon>
        <taxon>Bacillati</taxon>
        <taxon>Bacillota</taxon>
        <taxon>Clostridia</taxon>
        <taxon>Christensenellales</taxon>
        <taxon>Christensenellaceae</taxon>
        <taxon>Gehongia</taxon>
    </lineage>
</organism>
<evidence type="ECO:0000313" key="2">
    <source>
        <dbReference type="EMBL" id="MBC8531144.1"/>
    </source>
</evidence>
<name>A0A926D476_9FIRM</name>
<dbReference type="AlphaFoldDB" id="A0A926D476"/>
<proteinExistence type="predicted"/>
<comment type="caution">
    <text evidence="2">The sequence shown here is derived from an EMBL/GenBank/DDBJ whole genome shotgun (WGS) entry which is preliminary data.</text>
</comment>
<keyword evidence="3" id="KW-1185">Reference proteome</keyword>
<evidence type="ECO:0000313" key="3">
    <source>
        <dbReference type="Proteomes" id="UP000623172"/>
    </source>
</evidence>